<dbReference type="EMBL" id="QSIR01000001">
    <property type="protein sequence ID" value="RHD09379.1"/>
    <property type="molecule type" value="Genomic_DNA"/>
</dbReference>
<dbReference type="PANTHER" id="PTHR46797:SF1">
    <property type="entry name" value="METHYLPHOSPHONATE SYNTHASE"/>
    <property type="match status" value="1"/>
</dbReference>
<dbReference type="Proteomes" id="UP000284472">
    <property type="component" value="Unassembled WGS sequence"/>
</dbReference>
<dbReference type="PROSITE" id="PS50943">
    <property type="entry name" value="HTH_CROC1"/>
    <property type="match status" value="1"/>
</dbReference>
<protein>
    <submittedName>
        <fullName evidence="3">XRE family transcriptional regulator</fullName>
    </submittedName>
</protein>
<evidence type="ECO:0000259" key="2">
    <source>
        <dbReference type="PROSITE" id="PS50943"/>
    </source>
</evidence>
<name>A0A414DFP4_MEDGN</name>
<dbReference type="InterPro" id="IPR050807">
    <property type="entry name" value="TransReg_Diox_bact_type"/>
</dbReference>
<organism evidence="3 4">
    <name type="scientific">Mediterraneibacter gnavus</name>
    <name type="common">Ruminococcus gnavus</name>
    <dbReference type="NCBI Taxonomy" id="33038"/>
    <lineage>
        <taxon>Bacteria</taxon>
        <taxon>Bacillati</taxon>
        <taxon>Bacillota</taxon>
        <taxon>Clostridia</taxon>
        <taxon>Lachnospirales</taxon>
        <taxon>Lachnospiraceae</taxon>
        <taxon>Mediterraneibacter</taxon>
    </lineage>
</organism>
<reference evidence="3 4" key="1">
    <citation type="submission" date="2018-08" db="EMBL/GenBank/DDBJ databases">
        <title>A genome reference for cultivated species of the human gut microbiota.</title>
        <authorList>
            <person name="Zou Y."/>
            <person name="Xue W."/>
            <person name="Luo G."/>
        </authorList>
    </citation>
    <scope>NUCLEOTIDE SEQUENCE [LARGE SCALE GENOMIC DNA]</scope>
    <source>
        <strain evidence="3 4">AM32-6</strain>
    </source>
</reference>
<dbReference type="SUPFAM" id="SSF47413">
    <property type="entry name" value="lambda repressor-like DNA-binding domains"/>
    <property type="match status" value="1"/>
</dbReference>
<dbReference type="InterPro" id="IPR010982">
    <property type="entry name" value="Lambda_DNA-bd_dom_sf"/>
</dbReference>
<dbReference type="CDD" id="cd00093">
    <property type="entry name" value="HTH_XRE"/>
    <property type="match status" value="1"/>
</dbReference>
<dbReference type="GO" id="GO:0003677">
    <property type="term" value="F:DNA binding"/>
    <property type="evidence" value="ECO:0007669"/>
    <property type="project" value="UniProtKB-KW"/>
</dbReference>
<gene>
    <name evidence="3" type="ORF">DW812_01110</name>
</gene>
<feature type="domain" description="HTH cro/C1-type" evidence="2">
    <location>
        <begin position="7"/>
        <end position="59"/>
    </location>
</feature>
<dbReference type="InterPro" id="IPR001387">
    <property type="entry name" value="Cro/C1-type_HTH"/>
</dbReference>
<proteinExistence type="predicted"/>
<keyword evidence="1" id="KW-0238">DNA-binding</keyword>
<dbReference type="Pfam" id="PF01381">
    <property type="entry name" value="HTH_3"/>
    <property type="match status" value="1"/>
</dbReference>
<dbReference type="SMART" id="SM00530">
    <property type="entry name" value="HTH_XRE"/>
    <property type="match status" value="1"/>
</dbReference>
<dbReference type="Gene3D" id="1.10.260.40">
    <property type="entry name" value="lambda repressor-like DNA-binding domains"/>
    <property type="match status" value="1"/>
</dbReference>
<dbReference type="RefSeq" id="WP_118043582.1">
    <property type="nucleotide sequence ID" value="NZ_QSIR01000001.1"/>
</dbReference>
<dbReference type="AlphaFoldDB" id="A0A414DFP4"/>
<dbReference type="GO" id="GO:0003700">
    <property type="term" value="F:DNA-binding transcription factor activity"/>
    <property type="evidence" value="ECO:0007669"/>
    <property type="project" value="TreeGrafter"/>
</dbReference>
<sequence length="65" mass="7328">MEILTWQARTEKNVTLKQLEKMTGISKTTLNTIENGLTSPTLRQLEAIAIALDTKISALYDSEYK</sequence>
<evidence type="ECO:0000256" key="1">
    <source>
        <dbReference type="ARBA" id="ARBA00023125"/>
    </source>
</evidence>
<dbReference type="GO" id="GO:0005829">
    <property type="term" value="C:cytosol"/>
    <property type="evidence" value="ECO:0007669"/>
    <property type="project" value="TreeGrafter"/>
</dbReference>
<evidence type="ECO:0000313" key="3">
    <source>
        <dbReference type="EMBL" id="RHD09379.1"/>
    </source>
</evidence>
<accession>A0A414DFP4</accession>
<comment type="caution">
    <text evidence="3">The sequence shown here is derived from an EMBL/GenBank/DDBJ whole genome shotgun (WGS) entry which is preliminary data.</text>
</comment>
<dbReference type="PANTHER" id="PTHR46797">
    <property type="entry name" value="HTH-TYPE TRANSCRIPTIONAL REGULATOR"/>
    <property type="match status" value="1"/>
</dbReference>
<evidence type="ECO:0000313" key="4">
    <source>
        <dbReference type="Proteomes" id="UP000284472"/>
    </source>
</evidence>